<evidence type="ECO:0000256" key="5">
    <source>
        <dbReference type="ARBA" id="ARBA00023125"/>
    </source>
</evidence>
<dbReference type="InterPro" id="IPR013324">
    <property type="entry name" value="RNA_pol_sigma_r3/r4-like"/>
</dbReference>
<dbReference type="InterPro" id="IPR013249">
    <property type="entry name" value="RNA_pol_sigma70_r4_t2"/>
</dbReference>
<evidence type="ECO:0000256" key="2">
    <source>
        <dbReference type="ARBA" id="ARBA00011344"/>
    </source>
</evidence>
<dbReference type="Pfam" id="PF08281">
    <property type="entry name" value="Sigma70_r4_2"/>
    <property type="match status" value="1"/>
</dbReference>
<dbReference type="InterPro" id="IPR036388">
    <property type="entry name" value="WH-like_DNA-bd_sf"/>
</dbReference>
<dbReference type="InterPro" id="IPR032710">
    <property type="entry name" value="NTF2-like_dom_sf"/>
</dbReference>
<evidence type="ECO:0000256" key="1">
    <source>
        <dbReference type="ARBA" id="ARBA00010641"/>
    </source>
</evidence>
<feature type="domain" description="RNA polymerase sigma-70 region 2" evidence="7">
    <location>
        <begin position="26"/>
        <end position="91"/>
    </location>
</feature>
<proteinExistence type="inferred from homology"/>
<dbReference type="RefSeq" id="WP_340355468.1">
    <property type="nucleotide sequence ID" value="NZ_JBBKZU010000001.1"/>
</dbReference>
<dbReference type="InterPro" id="IPR013325">
    <property type="entry name" value="RNA_pol_sigma_r2"/>
</dbReference>
<dbReference type="SUPFAM" id="SSF88946">
    <property type="entry name" value="Sigma2 domain of RNA polymerase sigma factors"/>
    <property type="match status" value="1"/>
</dbReference>
<dbReference type="NCBIfam" id="TIGR02937">
    <property type="entry name" value="sigma70-ECF"/>
    <property type="match status" value="1"/>
</dbReference>
<evidence type="ECO:0000256" key="3">
    <source>
        <dbReference type="ARBA" id="ARBA00023015"/>
    </source>
</evidence>
<sequence>MASSNDEPDSIIAALDGARRRFLALVGDIRPELHRYCTRMTGSVADGEDVVQDTLARAYYQLPELKELPPLRPWLFRIAHNRAIDHIRHEAHRNSEPIDLALDLADREDQEPDQALARNQAVHAALSCFLQLAPAQRGCVILKDVLDHSLEEIADELQLSVQAVKAALHRGRRLLRALSPPATESPPAQPSVSPELARYATLFNAHDWDGVRAMLADDVRLDLVSRRKAAGRREVSLYFGNDGRVSDWHLVPAHLDGREVLAVMRDPAAARPGYFIELQWRDGLLIAIRDYRYVPYIAQEAGWVLAR</sequence>
<feature type="domain" description="RNA polymerase sigma factor 70 region 4 type 2" evidence="8">
    <location>
        <begin position="126"/>
        <end position="175"/>
    </location>
</feature>
<evidence type="ECO:0000313" key="9">
    <source>
        <dbReference type="EMBL" id="MEJ8810170.1"/>
    </source>
</evidence>
<comment type="caution">
    <text evidence="9">The sequence shown here is derived from an EMBL/GenBank/DDBJ whole genome shotgun (WGS) entry which is preliminary data.</text>
</comment>
<keyword evidence="10" id="KW-1185">Reference proteome</keyword>
<evidence type="ECO:0000259" key="8">
    <source>
        <dbReference type="Pfam" id="PF08281"/>
    </source>
</evidence>
<dbReference type="Gene3D" id="1.10.10.10">
    <property type="entry name" value="Winged helix-like DNA-binding domain superfamily/Winged helix DNA-binding domain"/>
    <property type="match status" value="1"/>
</dbReference>
<accession>A0ABU8VAV5</accession>
<name>A0ABU8VAV5_9BURK</name>
<dbReference type="InterPro" id="IPR014284">
    <property type="entry name" value="RNA_pol_sigma-70_dom"/>
</dbReference>
<dbReference type="SUPFAM" id="SSF54427">
    <property type="entry name" value="NTF2-like"/>
    <property type="match status" value="1"/>
</dbReference>
<dbReference type="EMBL" id="JBBKZU010000001">
    <property type="protein sequence ID" value="MEJ8810170.1"/>
    <property type="molecule type" value="Genomic_DNA"/>
</dbReference>
<evidence type="ECO:0000313" key="10">
    <source>
        <dbReference type="Proteomes" id="UP001365846"/>
    </source>
</evidence>
<reference evidence="9 10" key="1">
    <citation type="submission" date="2024-03" db="EMBL/GenBank/DDBJ databases">
        <title>Novel species of the genus Variovorax.</title>
        <authorList>
            <person name="Liu Q."/>
            <person name="Xin Y.-H."/>
        </authorList>
    </citation>
    <scope>NUCLEOTIDE SEQUENCE [LARGE SCALE GENOMIC DNA]</scope>
    <source>
        <strain evidence="9 10">KACC 18899</strain>
    </source>
</reference>
<evidence type="ECO:0000256" key="4">
    <source>
        <dbReference type="ARBA" id="ARBA00023082"/>
    </source>
</evidence>
<dbReference type="InterPro" id="IPR007627">
    <property type="entry name" value="RNA_pol_sigma70_r2"/>
</dbReference>
<dbReference type="CDD" id="cd06171">
    <property type="entry name" value="Sigma70_r4"/>
    <property type="match status" value="1"/>
</dbReference>
<keyword evidence="6" id="KW-0804">Transcription</keyword>
<organism evidence="9 10">
    <name type="scientific">Variovorax ureilyticus</name>
    <dbReference type="NCBI Taxonomy" id="1836198"/>
    <lineage>
        <taxon>Bacteria</taxon>
        <taxon>Pseudomonadati</taxon>
        <taxon>Pseudomonadota</taxon>
        <taxon>Betaproteobacteria</taxon>
        <taxon>Burkholderiales</taxon>
        <taxon>Comamonadaceae</taxon>
        <taxon>Variovorax</taxon>
    </lineage>
</organism>
<protein>
    <submittedName>
        <fullName evidence="9">RNA polymerase sigma factor</fullName>
    </submittedName>
</protein>
<comment type="similarity">
    <text evidence="1">Belongs to the sigma-70 factor family. ECF subfamily.</text>
</comment>
<keyword evidence="5" id="KW-0238">DNA-binding</keyword>
<dbReference type="SUPFAM" id="SSF88659">
    <property type="entry name" value="Sigma3 and sigma4 domains of RNA polymerase sigma factors"/>
    <property type="match status" value="1"/>
</dbReference>
<dbReference type="Proteomes" id="UP001365846">
    <property type="component" value="Unassembled WGS sequence"/>
</dbReference>
<dbReference type="Gene3D" id="1.10.1740.10">
    <property type="match status" value="1"/>
</dbReference>
<keyword evidence="3" id="KW-0805">Transcription regulation</keyword>
<gene>
    <name evidence="9" type="ORF">WKW77_03775</name>
</gene>
<dbReference type="Gene3D" id="3.10.450.50">
    <property type="match status" value="1"/>
</dbReference>
<comment type="subunit">
    <text evidence="2">Interacts transiently with the RNA polymerase catalytic core formed by RpoA, RpoB, RpoC and RpoZ (2 alpha, 1 beta, 1 beta' and 1 omega subunit) to form the RNA polymerase holoenzyme that can initiate transcription.</text>
</comment>
<evidence type="ECO:0000259" key="7">
    <source>
        <dbReference type="Pfam" id="PF04542"/>
    </source>
</evidence>
<dbReference type="PANTHER" id="PTHR43133">
    <property type="entry name" value="RNA POLYMERASE ECF-TYPE SIGMA FACTO"/>
    <property type="match status" value="1"/>
</dbReference>
<dbReference type="PANTHER" id="PTHR43133:SF8">
    <property type="entry name" value="RNA POLYMERASE SIGMA FACTOR HI_1459-RELATED"/>
    <property type="match status" value="1"/>
</dbReference>
<keyword evidence="4" id="KW-0731">Sigma factor</keyword>
<evidence type="ECO:0000256" key="6">
    <source>
        <dbReference type="ARBA" id="ARBA00023163"/>
    </source>
</evidence>
<dbReference type="Pfam" id="PF04542">
    <property type="entry name" value="Sigma70_r2"/>
    <property type="match status" value="1"/>
</dbReference>
<dbReference type="InterPro" id="IPR039425">
    <property type="entry name" value="RNA_pol_sigma-70-like"/>
</dbReference>